<dbReference type="PROSITE" id="PS50012">
    <property type="entry name" value="RCC1_3"/>
    <property type="match status" value="1"/>
</dbReference>
<feature type="compositionally biased region" description="Basic and acidic residues" evidence="4">
    <location>
        <begin position="3123"/>
        <end position="3134"/>
    </location>
</feature>
<dbReference type="Proteomes" id="UP000220797">
    <property type="component" value="Unassembled WGS sequence"/>
</dbReference>
<dbReference type="Pfam" id="PF00415">
    <property type="entry name" value="RCC1"/>
    <property type="match status" value="1"/>
</dbReference>
<protein>
    <submittedName>
        <fullName evidence="6">Uncharacterized protein</fullName>
    </submittedName>
</protein>
<dbReference type="RefSeq" id="XP_028529659.1">
    <property type="nucleotide sequence ID" value="XM_028673180.1"/>
</dbReference>
<dbReference type="PANTHER" id="PTHR22872">
    <property type="entry name" value="BTK-BINDING PROTEIN-RELATED"/>
    <property type="match status" value="1"/>
</dbReference>
<dbReference type="InterPro" id="IPR000408">
    <property type="entry name" value="Reg_chr_condens"/>
</dbReference>
<feature type="transmembrane region" description="Helical" evidence="5">
    <location>
        <begin position="2373"/>
        <end position="2391"/>
    </location>
</feature>
<dbReference type="VEuPathDB" id="PlasmoDB:PGAL8A_00443700"/>
<feature type="transmembrane region" description="Helical" evidence="5">
    <location>
        <begin position="1841"/>
        <end position="1861"/>
    </location>
</feature>
<dbReference type="Gene3D" id="2.130.10.30">
    <property type="entry name" value="Regulator of chromosome condensation 1/beta-lactamase-inhibitor protein II"/>
    <property type="match status" value="1"/>
</dbReference>
<accession>A0A1J1GX81</accession>
<feature type="transmembrane region" description="Helical" evidence="5">
    <location>
        <begin position="1361"/>
        <end position="1384"/>
    </location>
</feature>
<feature type="repeat" description="RCC1" evidence="2">
    <location>
        <begin position="3188"/>
        <end position="3215"/>
    </location>
</feature>
<keyword evidence="5" id="KW-0812">Transmembrane</keyword>
<keyword evidence="7" id="KW-1185">Reference proteome</keyword>
<evidence type="ECO:0000256" key="5">
    <source>
        <dbReference type="SAM" id="Phobius"/>
    </source>
</evidence>
<dbReference type="SUPFAM" id="SSF50985">
    <property type="entry name" value="RCC1/BLIP-II"/>
    <property type="match status" value="3"/>
</dbReference>
<feature type="transmembrane region" description="Helical" evidence="5">
    <location>
        <begin position="1797"/>
        <end position="1820"/>
    </location>
</feature>
<comment type="caution">
    <text evidence="6">The sequence shown here is derived from an EMBL/GenBank/DDBJ whole genome shotgun (WGS) entry which is preliminary data.</text>
</comment>
<evidence type="ECO:0000313" key="7">
    <source>
        <dbReference type="Proteomes" id="UP000220797"/>
    </source>
</evidence>
<feature type="compositionally biased region" description="Basic and acidic residues" evidence="4">
    <location>
        <begin position="3091"/>
        <end position="3106"/>
    </location>
</feature>
<feature type="transmembrane region" description="Helical" evidence="5">
    <location>
        <begin position="2426"/>
        <end position="2446"/>
    </location>
</feature>
<name>A0A1J1GX81_PLAGA</name>
<feature type="transmembrane region" description="Helical" evidence="5">
    <location>
        <begin position="2403"/>
        <end position="2420"/>
    </location>
</feature>
<evidence type="ECO:0000256" key="2">
    <source>
        <dbReference type="PROSITE-ProRule" id="PRU00235"/>
    </source>
</evidence>
<dbReference type="InterPro" id="IPR009091">
    <property type="entry name" value="RCC1/BLIP-II"/>
</dbReference>
<evidence type="ECO:0000313" key="6">
    <source>
        <dbReference type="EMBL" id="CRG96856.1"/>
    </source>
</evidence>
<feature type="region of interest" description="Disordered" evidence="4">
    <location>
        <begin position="768"/>
        <end position="788"/>
    </location>
</feature>
<organism evidence="6 7">
    <name type="scientific">Plasmodium gallinaceum</name>
    <dbReference type="NCBI Taxonomy" id="5849"/>
    <lineage>
        <taxon>Eukaryota</taxon>
        <taxon>Sar</taxon>
        <taxon>Alveolata</taxon>
        <taxon>Apicomplexa</taxon>
        <taxon>Aconoidasida</taxon>
        <taxon>Haemosporida</taxon>
        <taxon>Plasmodiidae</taxon>
        <taxon>Plasmodium</taxon>
        <taxon>Plasmodium (Haemamoeba)</taxon>
    </lineage>
</organism>
<feature type="transmembrane region" description="Helical" evidence="5">
    <location>
        <begin position="2348"/>
        <end position="2367"/>
    </location>
</feature>
<dbReference type="OrthoDB" id="5370059at2759"/>
<dbReference type="InterPro" id="IPR051625">
    <property type="entry name" value="Signaling_Regulatory_Domain"/>
</dbReference>
<proteinExistence type="predicted"/>
<evidence type="ECO:0000256" key="4">
    <source>
        <dbReference type="SAM" id="MobiDB-lite"/>
    </source>
</evidence>
<feature type="compositionally biased region" description="Basic and acidic residues" evidence="4">
    <location>
        <begin position="2655"/>
        <end position="2677"/>
    </location>
</feature>
<feature type="compositionally biased region" description="Acidic residues" evidence="4">
    <location>
        <begin position="2258"/>
        <end position="2274"/>
    </location>
</feature>
<keyword evidence="5" id="KW-0472">Membrane</keyword>
<keyword evidence="1" id="KW-0677">Repeat</keyword>
<feature type="region of interest" description="Disordered" evidence="4">
    <location>
        <begin position="2258"/>
        <end position="2278"/>
    </location>
</feature>
<evidence type="ECO:0000256" key="1">
    <source>
        <dbReference type="ARBA" id="ARBA00022737"/>
    </source>
</evidence>
<feature type="coiled-coil region" evidence="3">
    <location>
        <begin position="913"/>
        <end position="992"/>
    </location>
</feature>
<reference evidence="6" key="1">
    <citation type="submission" date="2015-04" db="EMBL/GenBank/DDBJ databases">
        <authorList>
            <consortium name="Pathogen Informatics"/>
        </authorList>
    </citation>
    <scope>NUCLEOTIDE SEQUENCE [LARGE SCALE GENOMIC DNA]</scope>
    <source>
        <strain evidence="6">8A</strain>
    </source>
</reference>
<feature type="region of interest" description="Disordered" evidence="4">
    <location>
        <begin position="3091"/>
        <end position="3135"/>
    </location>
</feature>
<keyword evidence="3" id="KW-0175">Coiled coil</keyword>
<keyword evidence="5" id="KW-1133">Transmembrane helix</keyword>
<feature type="transmembrane region" description="Helical" evidence="5">
    <location>
        <begin position="1740"/>
        <end position="1758"/>
    </location>
</feature>
<evidence type="ECO:0000256" key="3">
    <source>
        <dbReference type="SAM" id="Coils"/>
    </source>
</evidence>
<dbReference type="EMBL" id="CVMV01000070">
    <property type="protein sequence ID" value="CRG96856.1"/>
    <property type="molecule type" value="Genomic_DNA"/>
</dbReference>
<gene>
    <name evidence="6" type="ORF">PGAL8A_00443700</name>
</gene>
<sequence>MGNCKSYSTHFNVYKNNTNELYENLICNFIKEDKLFFCRKAFVVYEILKKKLENSDLYVYYIISSVQRKKVKNAVAYLNEDYDIEVLNFFLKLFKRINNEYYNNIFNFHLSSYYNYLFREDTKFTNYSEQMNLLRNMYDFIRLKFLMENICLHVYFQMYDNCNEYYEWNDNFLIEKLNNNEITYGKLNESLQLNKKIMSISIEKNKIMHLIKKSFKKIENFCRNILHCNMFDNFKMSNEFCLYILLNNYKIKCILYNIFNILIFINNYYNIDTKDGIYKDSEIEIEKEKGNVNSKKLFNDKLNYSLEHTNIYKTYLFICLCLSFDNKNEEDVLFNTHININQNEISFTKCVSEYLDICISEKKLNKFFSQEIKEKKKYCFLNSIQNSYMNDSLINTHYICQNQYIKSILNIGNSNYFIKNNMMVFCFILFENSLYEFPCISNKSNITDHYSKSFTGINKYSFLKKTRSNDKTLTLRRKFWKKVFQNNNFVQNVNDENKSDIKGYTSNSDFKKIDHVEFDLNNIGFFRIDLYNLRFESDENFHEDVEKHIKLYTIKKKNNSYIYVKKKVENETDLKLIETMKDNYTHVINVLKTMRNKEICYISAVSDSNESLKIKKENDIQVNGNIVGIKHNDYSCKSKCSDKIFKKETKNMNSKNKHFNYMNSGSKIYITEENNTKISNENNVTKSNCYENISQEYEKKSNNSKIRNKLKKPFFIGIHDTFVPFEIENLIFKLKDFYNTNEKVTKKKNTIYKEEIHNNMRTSLEQKENNSVYENKREKEKKITNKNKKNEVQLEKEITYENKNIKENSSVEYENIFNKEDNKYKIINNKESIFKNENRDIVEQCVVNKLKNKYKEINEENKENLNFNGTFNFENDSDTLDFNEVHENPIMLKLWKKFKDEENLQEILKNYNIKDKNEKIQEFLNKIEVYSEMKNEKIMTTYKNYQNSDIFLVDNMETIQNEKNVNINEKEKEEEENYLEIDQIDVEKYEEKYEKKSIDFLKIFIQHKNIGEMNYFVNKKNINISFNMFKIHEGKKKLILSTYTNSKKISLKNYHEEKIDYNITLNKDECFKYIIDLLFLHLNYNRLYFIYIPKKLIDTSNMKFPNDLFLSHMCCNCDIILENLYITPGDLLGNYMVNNYVSVYFEKTNFITLVLFLLFDIIKIYNKIKKLQCYFESICKKFMKNFHDYFNTRHKKVNYDLCKIKKRKILSIPNELLKKKNVKKSEHNLSNDINISSSKHYSNFSEEYISAKKDNNVDKKSLIINVSSTLNSENYTNNINNNNNINSNINNNENNIFNNYYLNKANNENPFNNGYKYKNIYIKIIDLKLYEFINDYINYIKENNSCYSLCPYIFVYKFESLCFLFIPVCNNFYLIFYLFFFHFLNCSDFFNFRRCFNGSNNHEYISKMNSILPSNNNFLHINNVIKILNIHKNNKTYIKYISLNKRIENKNIPQYYKWIKNKIIIDIRNSFSSPYFIRTNNFCNFVENTNLHINLKKLYLNKDHIFTFKLDKRIKQNEKISNVNDIIYMFNHSFNIFTYLYDEKKSTRSKELFYHSKYIIIPYFEDIYINKNNLHIYLKIQETRRNFFKSDKTCVNQNQNHNQKRDYEQFKKESNNGNMSKEEQVKIHKYSFIYNIYENCNDTFINYFYFLINKLILEAVSEIKSNNFLNISHLLNLLDKYEVNFDIYFWVLYDNYMNIYKKYCIHAELVKFFNNNNRNKTYNFDYLKKIKYNCCNKKKFYMKRILIFSVCLLVSFICKRIFEFFVTDLNYSYEYVLSSICFFFFSKNAKEKINNDLYLNILKSIYFNLFFSLSFVLQYIPLRVQHLNLFKIIKKVKKYKIILSICLNYVCGINLPFYIFYEIQNMPYTLMNDFFLFEKKIWNMNVKKSELMDSINTNEFGENYYDEFNFKIKSEKEKINWINENLDFSVSNDSLHFFKSKKVNKKIYKYFHENFKKNKNLNLINLIIKMNFISCLNIFKFHDFQHASNNILSYFKYGSFQNFKQNCRHDDLYIIIFSNFVSFMSLFRSISNYEINEYQNTRNFSYSNHDSNDLKKISSSEKLDVTKKKLEYCEINEYLKEPTMTLENNYSLMKVSSDLLPYGEYNLKEKMIFDILLKIIETKYSYLLIILPIFAKENFNLLTDDLKIYLINIFFFIFIRTDKYKICKKKKKNKIKNLSKINKYYFNKEENNDIFHSRKKNSALNNSDSENFFFSSFDFSKDNYFETEKKKQLDNENETKDKYESIYEIETDVSEYEMESETDTEMETETDTNVETENRSKNENINYTYFINEESSFNHFKDQMKIILLDNYHNIYLIEFFLKIVLRIIPFYNIKNKNKHINVLKSSIIYNSKIIISFLISFKNIILSMKNNFYVFIYYFFVNGYISLILLDVHRAFKYFKKMFLLIIFFFGNPIFSLNYHPFLIYVTYILYVLTILSKLNLINFYKNLKEKKMIDESYEKINIYDNNNERIKDQLHYNKKIDSNNVWMKQKYEIWMYLEIIRKIKRNYTKFNNNIYLVPLNYSFINMKKIFRKYIEEKVENFGNINVYEIKKNFVKKKINNIKKKKNNDNFFLLKEMNINDKLIDKNLPININNNFVALYPTVKNVKVPRIYLVEDIFKSLSSSDFEKKKNFSNHKTFTKIKNNSNKIKEFKCQNKEKKNNEGLKQEKEEKKEKERERKKKKNVFINPNIFPINNFPYEKSECIKDENNNKSVHGIVHKKDISNVLLYNLIYINKMNRKLNNCKFVFFNFKYYNYKKIISNENIYYKMILENFKKKLCENYYAYTFGNNEDGSLAIGKPSYLKLTPTIGSIGYEKNKKSVKKGTDFWFTNNLQLIPIKIKKICMNESMISIIDKKHNLYIAGNNTFTEIKNELLFKNKNGKAKYKEKQKNIENNPINISNKIKIDKFFINLRLKKMKKYGKYFFDYNSSSCDSDNLIFGNSLESKGTTNFLKSHFHNEKLYELYKKSENKIKCNSCLCASLNSISDNFSSCKSDILSSFDSEDSDNTYIKVKDKEEINKNMNVNILLKSEDKCFYVKKKNYSLKKISIDDFNIYNSILYSSSYANQYLTQILPNQRPSIKSLKKYFKQKSTENVDKKKKNYEHNKYSQKKQLQEQELQQEEQEQRKNDKESYKKNGIAKGKNEKILLDNNQNNNKFIYNFIRDIKTRIKFTDIFNGSDFVISINNFGHVYSWGNNKYGCLGTGDNINRYSPTLINPGHFFLYDFEKLQIHTNYKTEIKIKGIENINSRCCENILYNSLILDTIKKNIHNKNINSQNNLKEPSIKYNEVDRKFSNSNNFIGVNKCKDEDFFTLKTDNIYTSEHMFNFENLGIKNITISVQKIYVPISSICCGNNHVCAYSNGSIFMWGEQKLGQTSIPFENIYFDFNRTHFSDSDSTYKKNNNEKTEDEINKNSELLSSSTSSDNYYFHVMHKKKIENGKNKFNKNKILCCKKKFNFNVKNPIQNYFNITNNDILLNNKKLKLYSNLNSVNTKRKKINNDLVLVPVQVCLFNLSYRIKKNKSNINNKYVTIDYVEPKAKSNEDLINTKYNFSSFESSDDYNNKTINKNAQKNMEIRNMNFKNKSKYIRVYDYLETFIKAEVVNIYMSLFRNDINIYTNIPNNININPYIYGMKFYDYNFYDENYLNVQDYYDEVLYKKETNNKNKNLHISNENYYVVHDDINKKLNNERIDKNEENCLKPQKNIDLLNIDDPNKFVKLMKENKIINPQIYEYIEKEETVCINIKLIIFLFLFIKKKYMTIFLNSIMMVSNVSCGEANTIITCFKKSIYDKYYQYIMKNITCSENYKHLKSEKLQSKLNLTVPEYDLNSVSEKSEFIYRNDIYDTKNYTSTIVNWGDKSFDEYNIINSSLSCSDTSRFSRMIEEILANYMCIYVSGRDTNNNLCINNINQSVYTFTRITNNFFYYNFNYFLFLYKYNYYLYYIHKNNVHINHNNDTTYIQSNPLTSFKNKFNTFVTKENNINVTNSKIQGVSPNKFIIIKKIVCSNTVTCLVDTHNNVYMAGDVKYYFPNFFHHIAYASSPFIKINLNNTKTIKNISFNPNNIFLIYDDHSFEILGYNDYIDFFKYIHPIFFTNKYVQKHSYNMLKIPNSDFLVKQVQTGSNCVIFVMKKKKRKKKIRKSST</sequence>
<feature type="region of interest" description="Disordered" evidence="4">
    <location>
        <begin position="2655"/>
        <end position="2680"/>
    </location>
</feature>
<dbReference type="GeneID" id="39732970"/>